<sequence length="255" mass="28273">MFGNDLVKLAWRSEKVAVLALDNPKVNSLCVELRNSLLEKLEEVIKTGAQVLVLTGEGKGFSAGAHLPELIETLRIGERATRSWLLDGHDFVNKIAEAPIYKIALLHGFAMAGGLELALACNFRIAVGELRVSLPETKIKIFPGWQGTIRTRMLMPNEAMAREFYETGKELSAKEAKDANLLTSTFFDLEEAWKMVDNIARVVAFGIVPAKPDNLKVAAHDSALEIERFIDKVRPREGEFISPAIKAIENFLSKK</sequence>
<dbReference type="InterPro" id="IPR001753">
    <property type="entry name" value="Enoyl-CoA_hydra/iso"/>
</dbReference>
<gene>
    <name evidence="1" type="ORF">A2834_01200</name>
</gene>
<organism evidence="1 2">
    <name type="scientific">Candidatus Giovannonibacteria bacterium RIFCSPHIGHO2_01_FULL_45_23</name>
    <dbReference type="NCBI Taxonomy" id="1798325"/>
    <lineage>
        <taxon>Bacteria</taxon>
        <taxon>Candidatus Giovannoniibacteriota</taxon>
    </lineage>
</organism>
<evidence type="ECO:0000313" key="1">
    <source>
        <dbReference type="EMBL" id="OGF63449.1"/>
    </source>
</evidence>
<dbReference type="GO" id="GO:0003824">
    <property type="term" value="F:catalytic activity"/>
    <property type="evidence" value="ECO:0007669"/>
    <property type="project" value="UniProtKB-ARBA"/>
</dbReference>
<dbReference type="Pfam" id="PF00378">
    <property type="entry name" value="ECH_1"/>
    <property type="match status" value="1"/>
</dbReference>
<proteinExistence type="predicted"/>
<dbReference type="Proteomes" id="UP000179251">
    <property type="component" value="Unassembled WGS sequence"/>
</dbReference>
<comment type="caution">
    <text evidence="1">The sequence shown here is derived from an EMBL/GenBank/DDBJ whole genome shotgun (WGS) entry which is preliminary data.</text>
</comment>
<name>A0A1F5VJ11_9BACT</name>
<dbReference type="EMBL" id="MFHD01000002">
    <property type="protein sequence ID" value="OGF63449.1"/>
    <property type="molecule type" value="Genomic_DNA"/>
</dbReference>
<dbReference type="SUPFAM" id="SSF52096">
    <property type="entry name" value="ClpP/crotonase"/>
    <property type="match status" value="1"/>
</dbReference>
<dbReference type="AlphaFoldDB" id="A0A1F5VJ11"/>
<reference evidence="1 2" key="1">
    <citation type="journal article" date="2016" name="Nat. Commun.">
        <title>Thousands of microbial genomes shed light on interconnected biogeochemical processes in an aquifer system.</title>
        <authorList>
            <person name="Anantharaman K."/>
            <person name="Brown C.T."/>
            <person name="Hug L.A."/>
            <person name="Sharon I."/>
            <person name="Castelle C.J."/>
            <person name="Probst A.J."/>
            <person name="Thomas B.C."/>
            <person name="Singh A."/>
            <person name="Wilkins M.J."/>
            <person name="Karaoz U."/>
            <person name="Brodie E.L."/>
            <person name="Williams K.H."/>
            <person name="Hubbard S.S."/>
            <person name="Banfield J.F."/>
        </authorList>
    </citation>
    <scope>NUCLEOTIDE SEQUENCE [LARGE SCALE GENOMIC DNA]</scope>
</reference>
<dbReference type="CDD" id="cd06558">
    <property type="entry name" value="crotonase-like"/>
    <property type="match status" value="1"/>
</dbReference>
<evidence type="ECO:0000313" key="2">
    <source>
        <dbReference type="Proteomes" id="UP000179251"/>
    </source>
</evidence>
<protein>
    <recommendedName>
        <fullName evidence="3">Enoyl-CoA hydratase</fullName>
    </recommendedName>
</protein>
<accession>A0A1F5VJ11</accession>
<dbReference type="PANTHER" id="PTHR11941:SF54">
    <property type="entry name" value="ENOYL-COA HYDRATASE, MITOCHONDRIAL"/>
    <property type="match status" value="1"/>
</dbReference>
<dbReference type="STRING" id="1798325.A2834_01200"/>
<dbReference type="PANTHER" id="PTHR11941">
    <property type="entry name" value="ENOYL-COA HYDRATASE-RELATED"/>
    <property type="match status" value="1"/>
</dbReference>
<dbReference type="Gene3D" id="3.90.226.10">
    <property type="entry name" value="2-enoyl-CoA Hydratase, Chain A, domain 1"/>
    <property type="match status" value="1"/>
</dbReference>
<dbReference type="GO" id="GO:0006635">
    <property type="term" value="P:fatty acid beta-oxidation"/>
    <property type="evidence" value="ECO:0007669"/>
    <property type="project" value="TreeGrafter"/>
</dbReference>
<dbReference type="InterPro" id="IPR029045">
    <property type="entry name" value="ClpP/crotonase-like_dom_sf"/>
</dbReference>
<evidence type="ECO:0008006" key="3">
    <source>
        <dbReference type="Google" id="ProtNLM"/>
    </source>
</evidence>